<sequence>MNAASPARRIRASLAAVGVIVTAVAVAGCSGATPANDGGTPTGTLEVLVSSADASDQAFEELNADFQAAYPDVTVNFSSIPNNNYAASRSSRLTASDVDIVVAAPVQVPDYVPGGAVGADAAAADAGLFVDLTGQDFLENFTPTVIDSLKYKDKDYTVPTGLSYYTGVYYNKQIFEDNGLSVPTTWDEFTEVANTLENAGVAPIGIGGKDGWPAGLGMLSLVQGMYPSAQDKQALAESIWSGSTNLAEGQQLRVLDRVQSLYDWAQPNFAGVDYTSVPSGFAAGDFAMTVDGTWNQLVIDSAVNGAFDYGYFPLPGGDDAADNAALGGKVELRMAIAANGPNQTAAMAYLDFFSQPENYSQFVGTAGFAPAQPNVQLSDFLTSLSDYTATFEPAWDTVWTVNPDAGAAATFPFNYTAIAPLGQADPEAAANEAESAWQAAAK</sequence>
<protein>
    <submittedName>
        <fullName evidence="2">Raffinose/stachyose/melibiose transport system substrate-binding protein</fullName>
    </submittedName>
</protein>
<comment type="caution">
    <text evidence="2">The sequence shown here is derived from an EMBL/GenBank/DDBJ whole genome shotgun (WGS) entry which is preliminary data.</text>
</comment>
<gene>
    <name evidence="2" type="ORF">FHS07_002035</name>
</gene>
<organism evidence="2 3">
    <name type="scientific">Microbacterium proteolyticum</name>
    <dbReference type="NCBI Taxonomy" id="1572644"/>
    <lineage>
        <taxon>Bacteria</taxon>
        <taxon>Bacillati</taxon>
        <taxon>Actinomycetota</taxon>
        <taxon>Actinomycetes</taxon>
        <taxon>Micrococcales</taxon>
        <taxon>Microbacteriaceae</taxon>
        <taxon>Microbacterium</taxon>
    </lineage>
</organism>
<dbReference type="PANTHER" id="PTHR43649">
    <property type="entry name" value="ARABINOSE-BINDING PROTEIN-RELATED"/>
    <property type="match status" value="1"/>
</dbReference>
<dbReference type="Gene3D" id="3.40.190.10">
    <property type="entry name" value="Periplasmic binding protein-like II"/>
    <property type="match status" value="2"/>
</dbReference>
<keyword evidence="1" id="KW-0732">Signal</keyword>
<reference evidence="2 3" key="1">
    <citation type="submission" date="2020-08" db="EMBL/GenBank/DDBJ databases">
        <title>Genomic Encyclopedia of Type Strains, Phase III (KMG-III): the genomes of soil and plant-associated and newly described type strains.</title>
        <authorList>
            <person name="Whitman W."/>
        </authorList>
    </citation>
    <scope>NUCLEOTIDE SEQUENCE [LARGE SCALE GENOMIC DNA]</scope>
    <source>
        <strain evidence="2 3">CECT 8356</strain>
    </source>
</reference>
<dbReference type="EMBL" id="JACHXY010000002">
    <property type="protein sequence ID" value="MBB3158339.1"/>
    <property type="molecule type" value="Genomic_DNA"/>
</dbReference>
<dbReference type="SUPFAM" id="SSF53850">
    <property type="entry name" value="Periplasmic binding protein-like II"/>
    <property type="match status" value="1"/>
</dbReference>
<accession>A0A7W5CJA7</accession>
<dbReference type="Pfam" id="PF01547">
    <property type="entry name" value="SBP_bac_1"/>
    <property type="match status" value="1"/>
</dbReference>
<dbReference type="AlphaFoldDB" id="A0A7W5CJA7"/>
<name>A0A7W5CJA7_9MICO</name>
<dbReference type="InterPro" id="IPR050490">
    <property type="entry name" value="Bact_solute-bd_prot1"/>
</dbReference>
<evidence type="ECO:0000313" key="3">
    <source>
        <dbReference type="Proteomes" id="UP000543579"/>
    </source>
</evidence>
<evidence type="ECO:0000313" key="2">
    <source>
        <dbReference type="EMBL" id="MBB3158339.1"/>
    </source>
</evidence>
<evidence type="ECO:0000256" key="1">
    <source>
        <dbReference type="SAM" id="SignalP"/>
    </source>
</evidence>
<dbReference type="RefSeq" id="WP_183419782.1">
    <property type="nucleotide sequence ID" value="NZ_JACHXY010000002.1"/>
</dbReference>
<dbReference type="InterPro" id="IPR006059">
    <property type="entry name" value="SBP"/>
</dbReference>
<proteinExistence type="predicted"/>
<dbReference type="PANTHER" id="PTHR43649:SF12">
    <property type="entry name" value="DIACETYLCHITOBIOSE BINDING PROTEIN DASA"/>
    <property type="match status" value="1"/>
</dbReference>
<feature type="chain" id="PRO_5038512242" evidence="1">
    <location>
        <begin position="28"/>
        <end position="442"/>
    </location>
</feature>
<feature type="signal peptide" evidence="1">
    <location>
        <begin position="1"/>
        <end position="27"/>
    </location>
</feature>
<dbReference type="Proteomes" id="UP000543579">
    <property type="component" value="Unassembled WGS sequence"/>
</dbReference>